<dbReference type="Pfam" id="PF00106">
    <property type="entry name" value="adh_short"/>
    <property type="match status" value="1"/>
</dbReference>
<organism evidence="4">
    <name type="scientific">Ganoderma boninense</name>
    <dbReference type="NCBI Taxonomy" id="34458"/>
    <lineage>
        <taxon>Eukaryota</taxon>
        <taxon>Fungi</taxon>
        <taxon>Dikarya</taxon>
        <taxon>Basidiomycota</taxon>
        <taxon>Agaricomycotina</taxon>
        <taxon>Agaricomycetes</taxon>
        <taxon>Polyporales</taxon>
        <taxon>Polyporaceae</taxon>
        <taxon>Ganoderma</taxon>
    </lineage>
</organism>
<dbReference type="InterPro" id="IPR036291">
    <property type="entry name" value="NAD(P)-bd_dom_sf"/>
</dbReference>
<evidence type="ECO:0000256" key="1">
    <source>
        <dbReference type="ARBA" id="ARBA00006484"/>
    </source>
</evidence>
<evidence type="ECO:0000313" key="4">
    <source>
        <dbReference type="EMBL" id="VWP00521.1"/>
    </source>
</evidence>
<dbReference type="InterPro" id="IPR051911">
    <property type="entry name" value="SDR_oxidoreductase"/>
</dbReference>
<comment type="similarity">
    <text evidence="1 3">Belongs to the short-chain dehydrogenases/reductases (SDR) family.</text>
</comment>
<evidence type="ECO:0000256" key="2">
    <source>
        <dbReference type="ARBA" id="ARBA00023002"/>
    </source>
</evidence>
<dbReference type="GO" id="GO:0004100">
    <property type="term" value="F:chitin synthase activity"/>
    <property type="evidence" value="ECO:0007669"/>
    <property type="project" value="UniProtKB-EC"/>
</dbReference>
<protein>
    <submittedName>
        <fullName evidence="4">Chitin synthase 8 (Myosin chitin synthase 1))</fullName>
        <ecNumber evidence="4">2.4.1.16</ecNumber>
    </submittedName>
</protein>
<dbReference type="EC" id="2.4.1.16" evidence="4"/>
<sequence length="328" mass="35026">MGAFQQKVWLITGASISGSRCQPGGWQPVAHNGSSPSLASFVASLGTSSGFGKRLVASVLARGDCVIATARDLEKLRAVFPAPNNRLHLAVLDIADSTELIAQRVKAMLAVWGRIDVVVNNAGYGVKAVLEEGGAIAALTQFQTNLFGVLNVTNAVLPHMRERRAGTVVILGSRSAWRPEASPAGLYAASKAAVHAIGETYATELRPFGVRVLIVAPGSFRTEGVHSYPPTITTRIPAYEDARNAGLARFAAVAGRERGDPARAMELLVDVVKGEGRAAGREWPLWLVLGRDAYADVRAKCARILETMDRWEDVATDLEFECEPARAA</sequence>
<dbReference type="PRINTS" id="PR00081">
    <property type="entry name" value="GDHRDH"/>
</dbReference>
<keyword evidence="4" id="KW-0808">Transferase</keyword>
<gene>
    <name evidence="4" type="primary">Q4P9K9</name>
</gene>
<dbReference type="PANTHER" id="PTHR43976">
    <property type="entry name" value="SHORT CHAIN DEHYDROGENASE"/>
    <property type="match status" value="1"/>
</dbReference>
<evidence type="ECO:0000256" key="3">
    <source>
        <dbReference type="RuleBase" id="RU000363"/>
    </source>
</evidence>
<dbReference type="PANTHER" id="PTHR43976:SF16">
    <property type="entry name" value="SHORT-CHAIN DEHYDROGENASE_REDUCTASE FAMILY PROTEIN"/>
    <property type="match status" value="1"/>
</dbReference>
<dbReference type="InterPro" id="IPR002347">
    <property type="entry name" value="SDR_fam"/>
</dbReference>
<keyword evidence="4" id="KW-0328">Glycosyltransferase</keyword>
<dbReference type="GO" id="GO:0016491">
    <property type="term" value="F:oxidoreductase activity"/>
    <property type="evidence" value="ECO:0007669"/>
    <property type="project" value="UniProtKB-KW"/>
</dbReference>
<reference evidence="4" key="1">
    <citation type="submission" date="2019-10" db="EMBL/GenBank/DDBJ databases">
        <authorList>
            <person name="Nor Muhammad N."/>
        </authorList>
    </citation>
    <scope>NUCLEOTIDE SEQUENCE</scope>
</reference>
<dbReference type="EMBL" id="LR728556">
    <property type="protein sequence ID" value="VWP00521.1"/>
    <property type="molecule type" value="Genomic_DNA"/>
</dbReference>
<keyword evidence="2" id="KW-0560">Oxidoreductase</keyword>
<dbReference type="PRINTS" id="PR00080">
    <property type="entry name" value="SDRFAMILY"/>
</dbReference>
<dbReference type="AlphaFoldDB" id="A0A5K1K3W9"/>
<dbReference type="Gene3D" id="3.40.50.720">
    <property type="entry name" value="NAD(P)-binding Rossmann-like Domain"/>
    <property type="match status" value="1"/>
</dbReference>
<dbReference type="SUPFAM" id="SSF51735">
    <property type="entry name" value="NAD(P)-binding Rossmann-fold domains"/>
    <property type="match status" value="1"/>
</dbReference>
<accession>A0A5K1K3W9</accession>
<name>A0A5K1K3W9_9APHY</name>
<proteinExistence type="inferred from homology"/>